<evidence type="ECO:0000313" key="3">
    <source>
        <dbReference type="EMBL" id="MFC3912032.1"/>
    </source>
</evidence>
<dbReference type="InterPro" id="IPR000387">
    <property type="entry name" value="Tyr_Pase_dom"/>
</dbReference>
<gene>
    <name evidence="3" type="ORF">ACFOSS_00935</name>
</gene>
<dbReference type="Proteomes" id="UP001595692">
    <property type="component" value="Unassembled WGS sequence"/>
</dbReference>
<evidence type="ECO:0000313" key="4">
    <source>
        <dbReference type="Proteomes" id="UP001595692"/>
    </source>
</evidence>
<evidence type="ECO:0000259" key="2">
    <source>
        <dbReference type="PROSITE" id="PS50056"/>
    </source>
</evidence>
<dbReference type="SMART" id="SM00194">
    <property type="entry name" value="PTPc"/>
    <property type="match status" value="1"/>
</dbReference>
<dbReference type="Pfam" id="PF00102">
    <property type="entry name" value="Y_phosphatase"/>
    <property type="match status" value="1"/>
</dbReference>
<dbReference type="InterPro" id="IPR003595">
    <property type="entry name" value="Tyr_Pase_cat"/>
</dbReference>
<comment type="caution">
    <text evidence="3">The sequence shown here is derived from an EMBL/GenBank/DDBJ whole genome shotgun (WGS) entry which is preliminary data.</text>
</comment>
<dbReference type="PANTHER" id="PTHR19134:SF449">
    <property type="entry name" value="TYROSINE-PROTEIN PHOSPHATASE 1"/>
    <property type="match status" value="1"/>
</dbReference>
<dbReference type="Gene3D" id="3.90.190.10">
    <property type="entry name" value="Protein tyrosine phosphatase superfamily"/>
    <property type="match status" value="1"/>
</dbReference>
<dbReference type="InterPro" id="IPR000242">
    <property type="entry name" value="PTP_cat"/>
</dbReference>
<dbReference type="EMBL" id="JBHSAF010000001">
    <property type="protein sequence ID" value="MFC3912032.1"/>
    <property type="molecule type" value="Genomic_DNA"/>
</dbReference>
<name>A0ABV8CJE9_9GAMM</name>
<dbReference type="PRINTS" id="PR00700">
    <property type="entry name" value="PRTYPHPHTASE"/>
</dbReference>
<evidence type="ECO:0000259" key="1">
    <source>
        <dbReference type="PROSITE" id="PS50055"/>
    </source>
</evidence>
<dbReference type="SMART" id="SM00404">
    <property type="entry name" value="PTPc_motif"/>
    <property type="match status" value="1"/>
</dbReference>
<feature type="domain" description="Tyrosine-protein phosphatase" evidence="1">
    <location>
        <begin position="27"/>
        <end position="230"/>
    </location>
</feature>
<protein>
    <submittedName>
        <fullName evidence="3">Protein-tyrosine phosphatase family protein</fullName>
    </submittedName>
</protein>
<dbReference type="InterPro" id="IPR016130">
    <property type="entry name" value="Tyr_Pase_AS"/>
</dbReference>
<dbReference type="InterPro" id="IPR050348">
    <property type="entry name" value="Protein-Tyr_Phosphatase"/>
</dbReference>
<sequence length="239" mass="26497">MDAYWAEAHTLMALGGNAELLAFDAARDRFADVLPCRTTLLHPTLNANRMQLAGSLLGLAAQYPKPAQLPTFLQLLAEQQVEQLVVLASELDLHQHRLPAYFRSRHHYPGLMTTASLDASFALGAGVTARRYRLQLQWPDRDYVLEALHVVHWIDRETVPLPVLSALLRLLPASGLPLVHCRAGVGRSGLLLAARAVSCCPQLTLAQIVQGLRACRNDLMVQTLPQMQTLVAYYHQQRA</sequence>
<dbReference type="PANTHER" id="PTHR19134">
    <property type="entry name" value="RECEPTOR-TYPE TYROSINE-PROTEIN PHOSPHATASE"/>
    <property type="match status" value="1"/>
</dbReference>
<accession>A0ABV8CJE9</accession>
<keyword evidence="4" id="KW-1185">Reference proteome</keyword>
<dbReference type="RefSeq" id="WP_377149975.1">
    <property type="nucleotide sequence ID" value="NZ_JBHSAF010000001.1"/>
</dbReference>
<dbReference type="SUPFAM" id="SSF52799">
    <property type="entry name" value="(Phosphotyrosine protein) phosphatases II"/>
    <property type="match status" value="1"/>
</dbReference>
<dbReference type="PROSITE" id="PS50056">
    <property type="entry name" value="TYR_PHOSPHATASE_2"/>
    <property type="match status" value="1"/>
</dbReference>
<proteinExistence type="predicted"/>
<reference evidence="4" key="1">
    <citation type="journal article" date="2019" name="Int. J. Syst. Evol. Microbiol.">
        <title>The Global Catalogue of Microorganisms (GCM) 10K type strain sequencing project: providing services to taxonomists for standard genome sequencing and annotation.</title>
        <authorList>
            <consortium name="The Broad Institute Genomics Platform"/>
            <consortium name="The Broad Institute Genome Sequencing Center for Infectious Disease"/>
            <person name="Wu L."/>
            <person name="Ma J."/>
        </authorList>
    </citation>
    <scope>NUCLEOTIDE SEQUENCE [LARGE SCALE GENOMIC DNA]</scope>
    <source>
        <strain evidence="4">CCUG 54939</strain>
    </source>
</reference>
<dbReference type="InterPro" id="IPR029021">
    <property type="entry name" value="Prot-tyrosine_phosphatase-like"/>
</dbReference>
<organism evidence="3 4">
    <name type="scientific">Pseudaeromonas sharmana</name>
    <dbReference type="NCBI Taxonomy" id="328412"/>
    <lineage>
        <taxon>Bacteria</taxon>
        <taxon>Pseudomonadati</taxon>
        <taxon>Pseudomonadota</taxon>
        <taxon>Gammaproteobacteria</taxon>
        <taxon>Aeromonadales</taxon>
        <taxon>Aeromonadaceae</taxon>
        <taxon>Pseudaeromonas</taxon>
    </lineage>
</organism>
<dbReference type="PROSITE" id="PS50055">
    <property type="entry name" value="TYR_PHOSPHATASE_PTP"/>
    <property type="match status" value="1"/>
</dbReference>
<dbReference type="PROSITE" id="PS00383">
    <property type="entry name" value="TYR_PHOSPHATASE_1"/>
    <property type="match status" value="1"/>
</dbReference>
<feature type="domain" description="Tyrosine specific protein phosphatases" evidence="2">
    <location>
        <begin position="178"/>
        <end position="220"/>
    </location>
</feature>